<keyword evidence="3" id="KW-1185">Reference proteome</keyword>
<evidence type="ECO:0000313" key="3">
    <source>
        <dbReference type="Proteomes" id="UP000003195"/>
    </source>
</evidence>
<dbReference type="EMBL" id="AECS01000039">
    <property type="protein sequence ID" value="EFQ03574.1"/>
    <property type="molecule type" value="Genomic_DNA"/>
</dbReference>
<protein>
    <recommendedName>
        <fullName evidence="4">Prepilin-type cleavage/methylation N-terminal domain protein</fullName>
    </recommendedName>
</protein>
<feature type="transmembrane region" description="Helical" evidence="1">
    <location>
        <begin position="21"/>
        <end position="41"/>
    </location>
</feature>
<dbReference type="AlphaFoldDB" id="E2ZDL2"/>
<evidence type="ECO:0000256" key="1">
    <source>
        <dbReference type="SAM" id="Phobius"/>
    </source>
</evidence>
<organism evidence="2 3">
    <name type="scientific">Megasphaera micronuciformis F0359</name>
    <dbReference type="NCBI Taxonomy" id="706434"/>
    <lineage>
        <taxon>Bacteria</taxon>
        <taxon>Bacillati</taxon>
        <taxon>Bacillota</taxon>
        <taxon>Negativicutes</taxon>
        <taxon>Veillonellales</taxon>
        <taxon>Veillonellaceae</taxon>
        <taxon>Megasphaera</taxon>
    </lineage>
</organism>
<keyword evidence="1" id="KW-0812">Transmembrane</keyword>
<comment type="caution">
    <text evidence="2">The sequence shown here is derived from an EMBL/GenBank/DDBJ whole genome shotgun (WGS) entry which is preliminary data.</text>
</comment>
<name>E2ZDL2_9FIRM</name>
<dbReference type="eggNOG" id="ENOG50346KA">
    <property type="taxonomic scope" value="Bacteria"/>
</dbReference>
<accession>E2ZDL2</accession>
<keyword evidence="1" id="KW-0472">Membrane</keyword>
<gene>
    <name evidence="2" type="ORF">HMPREF9429_01516</name>
</gene>
<evidence type="ECO:0008006" key="4">
    <source>
        <dbReference type="Google" id="ProtNLM"/>
    </source>
</evidence>
<dbReference type="Proteomes" id="UP000003195">
    <property type="component" value="Unassembled WGS sequence"/>
</dbReference>
<reference evidence="2 3" key="1">
    <citation type="submission" date="2010-08" db="EMBL/GenBank/DDBJ databases">
        <authorList>
            <person name="Weinstock G."/>
            <person name="Sodergren E."/>
            <person name="Clifton S."/>
            <person name="Fulton L."/>
            <person name="Fulton B."/>
            <person name="Courtney L."/>
            <person name="Fronick C."/>
            <person name="Harrison M."/>
            <person name="Strong C."/>
            <person name="Farmer C."/>
            <person name="Delahaunty K."/>
            <person name="Markovic C."/>
            <person name="Hall O."/>
            <person name="Minx P."/>
            <person name="Tomlinson C."/>
            <person name="Mitreva M."/>
            <person name="Hou S."/>
            <person name="Chen J."/>
            <person name="Wollam A."/>
            <person name="Pepin K.H."/>
            <person name="Johnson M."/>
            <person name="Bhonagiri V."/>
            <person name="Zhang X."/>
            <person name="Suruliraj S."/>
            <person name="Warren W."/>
            <person name="Chinwalla A."/>
            <person name="Mardis E.R."/>
            <person name="Wilson R.K."/>
        </authorList>
    </citation>
    <scope>NUCLEOTIDE SEQUENCE [LARGE SCALE GENOMIC DNA]</scope>
    <source>
        <strain evidence="2 3">F0359</strain>
    </source>
</reference>
<keyword evidence="1" id="KW-1133">Transmembrane helix</keyword>
<sequence>MVKNMFLLHTRRQSGKGFFSVEIILYACIACATTLIFSTLFTNSVKRYKEAYSRECLLRQAVICEETVRHELRYAENVRVSGKTVTYTDENGKNAGFTVHKFGLYKKLNNGTVQPLTGDDDGAEQHTAVFVEPYGGEAFFQKDEEAIVMHFMLKDRVTEEEQECCVYVVPLATAWKDEYGKNS</sequence>
<evidence type="ECO:0000313" key="2">
    <source>
        <dbReference type="EMBL" id="EFQ03574.1"/>
    </source>
</evidence>
<dbReference type="HOGENOM" id="CLU_1559762_0_0_9"/>
<dbReference type="STRING" id="706434.HMPREF9429_01516"/>
<proteinExistence type="predicted"/>